<proteinExistence type="inferred from homology"/>
<dbReference type="PANTHER" id="PTHR37419">
    <property type="entry name" value="SERINE/THREONINE-PROTEIN KINASE TOXIN HIPA"/>
    <property type="match status" value="1"/>
</dbReference>
<dbReference type="Pfam" id="PF07804">
    <property type="entry name" value="HipA_C"/>
    <property type="match status" value="1"/>
</dbReference>
<evidence type="ECO:0000313" key="7">
    <source>
        <dbReference type="Proteomes" id="UP000219439"/>
    </source>
</evidence>
<dbReference type="Gene3D" id="1.10.1070.20">
    <property type="match status" value="1"/>
</dbReference>
<sequence>MATRADIYLWGRRVGAVLWDERRSIGTFEYEPSFLNSHIEIAPLTLPLRSGPFDFPSLPFGTFHGLPGLLADSLPDRFGNTLINRWLAELGRPANSMDPVERLLYTGRRGMGALEFEPATGLRREEGAPVDIAPLVELANRVLNERKELSGVMTGKNQQEALAEILRVGTSAGGARAKAVLAWNEETGDFHSGQLKAGPGYTQWLFKFDGVAKSGDHGLADPQGFGRLEFACYRLATEAGVKMMRSRLHHEGGRAHFMTQRFDREGSKDTGQSEKLHMLSLGALRHFDFNLPRGYSYEQSLETIRQLGLGRDTLEEMVRRAFTNVVIRNQDDHVKNIAFLMDKAGTWRLAPAYDVVYAHNPAGDWTNAHQMTINGKSDDFTLDDLLQLGKMADLKPRQTEEILRDVEAAASRWNEFSEEADIPASLAKGARAGFRFFLSA</sequence>
<dbReference type="AlphaFoldDB" id="A0A285PCJ2"/>
<organism evidence="6 7">
    <name type="scientific">Cohaesibacter gelatinilyticus</name>
    <dbReference type="NCBI Taxonomy" id="372072"/>
    <lineage>
        <taxon>Bacteria</taxon>
        <taxon>Pseudomonadati</taxon>
        <taxon>Pseudomonadota</taxon>
        <taxon>Alphaproteobacteria</taxon>
        <taxon>Hyphomicrobiales</taxon>
        <taxon>Cohaesibacteraceae</taxon>
    </lineage>
</organism>
<evidence type="ECO:0000313" key="6">
    <source>
        <dbReference type="EMBL" id="SNZ19442.1"/>
    </source>
</evidence>
<dbReference type="RefSeq" id="WP_097153791.1">
    <property type="nucleotide sequence ID" value="NZ_OBEL01000002.1"/>
</dbReference>
<feature type="domain" description="HipA-like C-terminal" evidence="4">
    <location>
        <begin position="170"/>
        <end position="413"/>
    </location>
</feature>
<dbReference type="InterPro" id="IPR052028">
    <property type="entry name" value="HipA_Ser/Thr_kinase"/>
</dbReference>
<evidence type="ECO:0000256" key="3">
    <source>
        <dbReference type="ARBA" id="ARBA00022777"/>
    </source>
</evidence>
<keyword evidence="3 6" id="KW-0418">Kinase</keyword>
<gene>
    <name evidence="6" type="ORF">SAMN06265368_2527</name>
</gene>
<dbReference type="GO" id="GO:0004674">
    <property type="term" value="F:protein serine/threonine kinase activity"/>
    <property type="evidence" value="ECO:0007669"/>
    <property type="project" value="TreeGrafter"/>
</dbReference>
<evidence type="ECO:0000259" key="5">
    <source>
        <dbReference type="Pfam" id="PF13657"/>
    </source>
</evidence>
<reference evidence="6 7" key="1">
    <citation type="submission" date="2017-09" db="EMBL/GenBank/DDBJ databases">
        <authorList>
            <person name="Ehlers B."/>
            <person name="Leendertz F.H."/>
        </authorList>
    </citation>
    <scope>NUCLEOTIDE SEQUENCE [LARGE SCALE GENOMIC DNA]</scope>
    <source>
        <strain evidence="6 7">DSM 18289</strain>
    </source>
</reference>
<dbReference type="OrthoDB" id="9805913at2"/>
<accession>A0A285PCJ2</accession>
<dbReference type="Pfam" id="PF13657">
    <property type="entry name" value="Couple_hipA"/>
    <property type="match status" value="1"/>
</dbReference>
<evidence type="ECO:0000256" key="1">
    <source>
        <dbReference type="ARBA" id="ARBA00010164"/>
    </source>
</evidence>
<keyword evidence="7" id="KW-1185">Reference proteome</keyword>
<dbReference type="GO" id="GO:0005829">
    <property type="term" value="C:cytosol"/>
    <property type="evidence" value="ECO:0007669"/>
    <property type="project" value="TreeGrafter"/>
</dbReference>
<keyword evidence="2" id="KW-0808">Transferase</keyword>
<protein>
    <submittedName>
        <fullName evidence="6">Serine/threonine-protein kinase HipA</fullName>
    </submittedName>
</protein>
<dbReference type="PANTHER" id="PTHR37419:SF8">
    <property type="entry name" value="TOXIN YJJJ"/>
    <property type="match status" value="1"/>
</dbReference>
<name>A0A285PCJ2_9HYPH</name>
<dbReference type="InterPro" id="IPR017508">
    <property type="entry name" value="HipA_N1"/>
</dbReference>
<comment type="similarity">
    <text evidence="1">Belongs to the HipA Ser/Thr kinase family.</text>
</comment>
<dbReference type="InterPro" id="IPR012893">
    <property type="entry name" value="HipA-like_C"/>
</dbReference>
<feature type="domain" description="HipA N-terminal subdomain 1" evidence="5">
    <location>
        <begin position="5"/>
        <end position="116"/>
    </location>
</feature>
<evidence type="ECO:0000259" key="4">
    <source>
        <dbReference type="Pfam" id="PF07804"/>
    </source>
</evidence>
<dbReference type="Proteomes" id="UP000219439">
    <property type="component" value="Unassembled WGS sequence"/>
</dbReference>
<dbReference type="EMBL" id="OBEL01000002">
    <property type="protein sequence ID" value="SNZ19442.1"/>
    <property type="molecule type" value="Genomic_DNA"/>
</dbReference>
<evidence type="ECO:0000256" key="2">
    <source>
        <dbReference type="ARBA" id="ARBA00022679"/>
    </source>
</evidence>